<comment type="caution">
    <text evidence="2">The sequence shown here is derived from an EMBL/GenBank/DDBJ whole genome shotgun (WGS) entry which is preliminary data.</text>
</comment>
<dbReference type="Gene3D" id="3.40.720.10">
    <property type="entry name" value="Alkaline Phosphatase, subunit A"/>
    <property type="match status" value="1"/>
</dbReference>
<evidence type="ECO:0000256" key="1">
    <source>
        <dbReference type="SAM" id="Phobius"/>
    </source>
</evidence>
<protein>
    <recommendedName>
        <fullName evidence="3">Cellulose synthase operon protein YhjU</fullName>
    </recommendedName>
</protein>
<dbReference type="NCBIfam" id="TIGR03368">
    <property type="entry name" value="cellulose_yhjU"/>
    <property type="match status" value="1"/>
</dbReference>
<proteinExistence type="predicted"/>
<keyword evidence="1" id="KW-0812">Transmembrane</keyword>
<dbReference type="InterPro" id="IPR017744">
    <property type="entry name" value="BcsG"/>
</dbReference>
<dbReference type="AlphaFoldDB" id="A0A0F9G079"/>
<feature type="transmembrane region" description="Helical" evidence="1">
    <location>
        <begin position="20"/>
        <end position="41"/>
    </location>
</feature>
<evidence type="ECO:0008006" key="3">
    <source>
        <dbReference type="Google" id="ProtNLM"/>
    </source>
</evidence>
<sequence length="527" mass="58851">MKLSGLGVWNLYFLAKFALYLRGDISFDWLSNAAFFAFLLLSSDSRIVMRIKNGLSVVLAIALLYHDSWLPPISRLLKQATNLQEFSFDYFLEIVARMVSIDLLLGVFVLSLVYWYSVKWLRYTSITVLGFAYVYWFSTTPVAAVDASLPTVANNKVTSQVVPVNITQSELAGTPDQQLKMFYQQQARLKTQFADTFQGEQFDVVVLNICSLANADLNAIGVKANELFKNFDILFSDFNSATSYSGPAAIRLLRASCGQTDQDSLFKPVDEQCHLFNNLTKLGYSNSVAMNHDGHFDDFIGLLNQHGGVSAPKFDFSGLSPMQYGFDGKPIYSDSEVLLDWLNKQPNNSQPRALYYNSISLHDGNQLAGRGRMNSLQSYPTRQQQLFNDINRFIDELENQGRNVLLVVVPEHGAALAGDKLQFAGLREIPSPSIVSVPTAVKFIGPNVKSRELIEVTDTVSYFSLSELINNAVKSDVFSGTTAVDRLLGNTRSITKVAENQDTVMMYIKGEPYIQLDGGEWTRYPSN</sequence>
<dbReference type="Pfam" id="PF11658">
    <property type="entry name" value="CBP_BcsG"/>
    <property type="match status" value="1"/>
</dbReference>
<accession>A0A0F9G079</accession>
<reference evidence="2" key="1">
    <citation type="journal article" date="2015" name="Nature">
        <title>Complex archaea that bridge the gap between prokaryotes and eukaryotes.</title>
        <authorList>
            <person name="Spang A."/>
            <person name="Saw J.H."/>
            <person name="Jorgensen S.L."/>
            <person name="Zaremba-Niedzwiedzka K."/>
            <person name="Martijn J."/>
            <person name="Lind A.E."/>
            <person name="van Eijk R."/>
            <person name="Schleper C."/>
            <person name="Guy L."/>
            <person name="Ettema T.J."/>
        </authorList>
    </citation>
    <scope>NUCLEOTIDE SEQUENCE</scope>
</reference>
<evidence type="ECO:0000313" key="2">
    <source>
        <dbReference type="EMBL" id="KKL92099.1"/>
    </source>
</evidence>
<organism evidence="2">
    <name type="scientific">marine sediment metagenome</name>
    <dbReference type="NCBI Taxonomy" id="412755"/>
    <lineage>
        <taxon>unclassified sequences</taxon>
        <taxon>metagenomes</taxon>
        <taxon>ecological metagenomes</taxon>
    </lineage>
</organism>
<feature type="transmembrane region" description="Helical" evidence="1">
    <location>
        <begin position="120"/>
        <end position="138"/>
    </location>
</feature>
<gene>
    <name evidence="2" type="ORF">LCGC14_1888070</name>
</gene>
<feature type="transmembrane region" description="Helical" evidence="1">
    <location>
        <begin position="53"/>
        <end position="70"/>
    </location>
</feature>
<keyword evidence="1" id="KW-1133">Transmembrane helix</keyword>
<dbReference type="InterPro" id="IPR017850">
    <property type="entry name" value="Alkaline_phosphatase_core_sf"/>
</dbReference>
<keyword evidence="1" id="KW-0472">Membrane</keyword>
<feature type="transmembrane region" description="Helical" evidence="1">
    <location>
        <begin position="90"/>
        <end position="113"/>
    </location>
</feature>
<dbReference type="EMBL" id="LAZR01019557">
    <property type="protein sequence ID" value="KKL92099.1"/>
    <property type="molecule type" value="Genomic_DNA"/>
</dbReference>
<name>A0A0F9G079_9ZZZZ</name>
<dbReference type="SUPFAM" id="SSF53649">
    <property type="entry name" value="Alkaline phosphatase-like"/>
    <property type="match status" value="1"/>
</dbReference>